<evidence type="ECO:0000256" key="7">
    <source>
        <dbReference type="ARBA" id="ARBA00022777"/>
    </source>
</evidence>
<keyword evidence="6 12" id="KW-0547">Nucleotide-binding</keyword>
<keyword evidence="11" id="KW-0325">Glycoprotein</keyword>
<keyword evidence="5 14" id="KW-0732">Signal</keyword>
<evidence type="ECO:0000256" key="11">
    <source>
        <dbReference type="ARBA" id="ARBA00023180"/>
    </source>
</evidence>
<evidence type="ECO:0000256" key="3">
    <source>
        <dbReference type="ARBA" id="ARBA00022679"/>
    </source>
</evidence>
<feature type="transmembrane region" description="Helical" evidence="13">
    <location>
        <begin position="245"/>
        <end position="268"/>
    </location>
</feature>
<keyword evidence="8 12" id="KW-0067">ATP-binding</keyword>
<organism evidence="16 17">
    <name type="scientific">Hevea brasiliensis</name>
    <name type="common">Para rubber tree</name>
    <name type="synonym">Siphonia brasiliensis</name>
    <dbReference type="NCBI Taxonomy" id="3981"/>
    <lineage>
        <taxon>Eukaryota</taxon>
        <taxon>Viridiplantae</taxon>
        <taxon>Streptophyta</taxon>
        <taxon>Embryophyta</taxon>
        <taxon>Tracheophyta</taxon>
        <taxon>Spermatophyta</taxon>
        <taxon>Magnoliopsida</taxon>
        <taxon>eudicotyledons</taxon>
        <taxon>Gunneridae</taxon>
        <taxon>Pentapetalae</taxon>
        <taxon>rosids</taxon>
        <taxon>fabids</taxon>
        <taxon>Malpighiales</taxon>
        <taxon>Euphorbiaceae</taxon>
        <taxon>Crotonoideae</taxon>
        <taxon>Micrandreae</taxon>
        <taxon>Hevea</taxon>
    </lineage>
</organism>
<dbReference type="PROSITE" id="PS50011">
    <property type="entry name" value="PROTEIN_KINASE_DOM"/>
    <property type="match status" value="1"/>
</dbReference>
<evidence type="ECO:0000256" key="2">
    <source>
        <dbReference type="ARBA" id="ARBA00022527"/>
    </source>
</evidence>
<dbReference type="InterPro" id="IPR011009">
    <property type="entry name" value="Kinase-like_dom_sf"/>
</dbReference>
<keyword evidence="9 13" id="KW-1133">Transmembrane helix</keyword>
<comment type="subcellular location">
    <subcellularLocation>
        <location evidence="1">Membrane</location>
        <topology evidence="1">Single-pass type I membrane protein</topology>
    </subcellularLocation>
</comment>
<evidence type="ECO:0000256" key="4">
    <source>
        <dbReference type="ARBA" id="ARBA00022692"/>
    </source>
</evidence>
<protein>
    <recommendedName>
        <fullName evidence="15">Protein kinase domain-containing protein</fullName>
    </recommendedName>
</protein>
<dbReference type="PROSITE" id="PS00108">
    <property type="entry name" value="PROTEIN_KINASE_ST"/>
    <property type="match status" value="1"/>
</dbReference>
<dbReference type="PROSITE" id="PS00107">
    <property type="entry name" value="PROTEIN_KINASE_ATP"/>
    <property type="match status" value="1"/>
</dbReference>
<accession>A0ABQ9ND21</accession>
<evidence type="ECO:0000256" key="14">
    <source>
        <dbReference type="SAM" id="SignalP"/>
    </source>
</evidence>
<gene>
    <name evidence="16" type="ORF">P3X46_000842</name>
</gene>
<reference evidence="16" key="1">
    <citation type="journal article" date="2023" name="Plant Biotechnol. J.">
        <title>Chromosome-level wild Hevea brasiliensis genome provides new tools for genomic-assisted breeding and valuable loci to elevate rubber yield.</title>
        <authorList>
            <person name="Cheng H."/>
            <person name="Song X."/>
            <person name="Hu Y."/>
            <person name="Wu T."/>
            <person name="Yang Q."/>
            <person name="An Z."/>
            <person name="Feng S."/>
            <person name="Deng Z."/>
            <person name="Wu W."/>
            <person name="Zeng X."/>
            <person name="Tu M."/>
            <person name="Wang X."/>
            <person name="Huang H."/>
        </authorList>
    </citation>
    <scope>NUCLEOTIDE SEQUENCE</scope>
    <source>
        <strain evidence="16">MT/VB/25A 57/8</strain>
    </source>
</reference>
<dbReference type="SMART" id="SM00220">
    <property type="entry name" value="S_TKc"/>
    <property type="match status" value="1"/>
</dbReference>
<dbReference type="EMBL" id="JARPOI010000001">
    <property type="protein sequence ID" value="KAJ9189567.1"/>
    <property type="molecule type" value="Genomic_DNA"/>
</dbReference>
<evidence type="ECO:0000256" key="10">
    <source>
        <dbReference type="ARBA" id="ARBA00023136"/>
    </source>
</evidence>
<dbReference type="InterPro" id="IPR045874">
    <property type="entry name" value="LRK10/LRL21-25-like"/>
</dbReference>
<dbReference type="InterPro" id="IPR025287">
    <property type="entry name" value="WAK_GUB"/>
</dbReference>
<proteinExistence type="predicted"/>
<evidence type="ECO:0000256" key="5">
    <source>
        <dbReference type="ARBA" id="ARBA00022729"/>
    </source>
</evidence>
<keyword evidence="3" id="KW-0808">Transferase</keyword>
<evidence type="ECO:0000256" key="1">
    <source>
        <dbReference type="ARBA" id="ARBA00004479"/>
    </source>
</evidence>
<comment type="caution">
    <text evidence="16">The sequence shown here is derived from an EMBL/GenBank/DDBJ whole genome shotgun (WGS) entry which is preliminary data.</text>
</comment>
<keyword evidence="4 13" id="KW-0812">Transmembrane</keyword>
<keyword evidence="2" id="KW-0723">Serine/threonine-protein kinase</keyword>
<dbReference type="InterPro" id="IPR017441">
    <property type="entry name" value="Protein_kinase_ATP_BS"/>
</dbReference>
<feature type="domain" description="Protein kinase" evidence="15">
    <location>
        <begin position="306"/>
        <end position="596"/>
    </location>
</feature>
<dbReference type="Proteomes" id="UP001174677">
    <property type="component" value="Chromosome 1"/>
</dbReference>
<dbReference type="InterPro" id="IPR008271">
    <property type="entry name" value="Ser/Thr_kinase_AS"/>
</dbReference>
<keyword evidence="10 13" id="KW-0472">Membrane</keyword>
<sequence>MSNRSLEMSVFVLSIFSLFVFVLGELGQSLPNCPESRCGSGPAIRFPFRLKGQQPNYCGYHGFDLSCTERNDTLLELPNLVKLYVQEIDYVYQVINVSDPDDCFLRQALNINFSASPFRFKDDLLYNYTLFNCSTAERNLIRNAPCLGAPGYEVYAIPGFNRISEYTLTSCTKMYDILSIPYIYSYEIYPEMSNASRNIIQLTWSKPACGLCEAGGGRCELKSDGTELCKMSHITPRTSGASTKLIIAGATLGSFLLLVAFIALYHLYRADRKEKENQARIEKFLEDYKALTPTRYTYADLKRITHQFKDKLGQGAYGTVFKGKLSSEILVAVKILNSSTGNGEEFINEVGTMGRIHHVNVVRLVGFCAEGFRRALVYEFLPNESLEKFIFSNDGYHHSLGWEKLQDIALGIAKGIEYLHQGCDQRILHFDIKPHNILLDDNFTPKISDFGLAKLCSKDQSIVSMTTARGTMGYIASEVFSRNFGNVSYKSDVYSFGMLLLEMVGGRKNIDVNVENRTENSNRVFFPEWIYDHLDRGEEMRIRIEEEGDAQIAKKLTIVGLWCIQWFPVDRPSMTIVVQMLEGDGDDLAMPPNPFNSTGMPAGRHYHQELPVISEVE</sequence>
<keyword evidence="17" id="KW-1185">Reference proteome</keyword>
<feature type="chain" id="PRO_5046893605" description="Protein kinase domain-containing protein" evidence="14">
    <location>
        <begin position="25"/>
        <end position="617"/>
    </location>
</feature>
<evidence type="ECO:0000313" key="16">
    <source>
        <dbReference type="EMBL" id="KAJ9189567.1"/>
    </source>
</evidence>
<evidence type="ECO:0000259" key="15">
    <source>
        <dbReference type="PROSITE" id="PS50011"/>
    </source>
</evidence>
<dbReference type="Pfam" id="PF00069">
    <property type="entry name" value="Pkinase"/>
    <property type="match status" value="1"/>
</dbReference>
<feature type="signal peptide" evidence="14">
    <location>
        <begin position="1"/>
        <end position="24"/>
    </location>
</feature>
<keyword evidence="7" id="KW-0418">Kinase</keyword>
<dbReference type="PANTHER" id="PTHR27009">
    <property type="entry name" value="RUST RESISTANCE KINASE LR10-RELATED"/>
    <property type="match status" value="1"/>
</dbReference>
<dbReference type="Pfam" id="PF13947">
    <property type="entry name" value="GUB_WAK_bind"/>
    <property type="match status" value="1"/>
</dbReference>
<evidence type="ECO:0000256" key="6">
    <source>
        <dbReference type="ARBA" id="ARBA00022741"/>
    </source>
</evidence>
<dbReference type="Gene3D" id="3.30.200.20">
    <property type="entry name" value="Phosphorylase Kinase, domain 1"/>
    <property type="match status" value="1"/>
</dbReference>
<dbReference type="InterPro" id="IPR000719">
    <property type="entry name" value="Prot_kinase_dom"/>
</dbReference>
<dbReference type="Gene3D" id="1.10.510.10">
    <property type="entry name" value="Transferase(Phosphotransferase) domain 1"/>
    <property type="match status" value="1"/>
</dbReference>
<name>A0ABQ9ND21_HEVBR</name>
<dbReference type="SUPFAM" id="SSF56112">
    <property type="entry name" value="Protein kinase-like (PK-like)"/>
    <property type="match status" value="1"/>
</dbReference>
<feature type="binding site" evidence="12">
    <location>
        <position position="334"/>
    </location>
    <ligand>
        <name>ATP</name>
        <dbReference type="ChEBI" id="CHEBI:30616"/>
    </ligand>
</feature>
<evidence type="ECO:0000256" key="9">
    <source>
        <dbReference type="ARBA" id="ARBA00022989"/>
    </source>
</evidence>
<evidence type="ECO:0000256" key="8">
    <source>
        <dbReference type="ARBA" id="ARBA00022840"/>
    </source>
</evidence>
<evidence type="ECO:0000256" key="13">
    <source>
        <dbReference type="SAM" id="Phobius"/>
    </source>
</evidence>
<evidence type="ECO:0000256" key="12">
    <source>
        <dbReference type="PROSITE-ProRule" id="PRU10141"/>
    </source>
</evidence>
<evidence type="ECO:0000313" key="17">
    <source>
        <dbReference type="Proteomes" id="UP001174677"/>
    </source>
</evidence>